<comment type="caution">
    <text evidence="2">The sequence shown here is derived from an EMBL/GenBank/DDBJ whole genome shotgun (WGS) entry which is preliminary data.</text>
</comment>
<protein>
    <recommendedName>
        <fullName evidence="1">Phosphodiester glycosidase domain-containing protein</fullName>
    </recommendedName>
</protein>
<dbReference type="PROSITE" id="PS51257">
    <property type="entry name" value="PROKAR_LIPOPROTEIN"/>
    <property type="match status" value="1"/>
</dbReference>
<gene>
    <name evidence="2" type="ORF">G4V31_01950</name>
</gene>
<dbReference type="KEGG" id="kpx:PMK1_02893"/>
<dbReference type="EMBL" id="JAAKYD010000001">
    <property type="protein sequence ID" value="NGN70897.1"/>
    <property type="molecule type" value="Genomic_DNA"/>
</dbReference>
<proteinExistence type="predicted"/>
<evidence type="ECO:0000313" key="3">
    <source>
        <dbReference type="Proteomes" id="UP000479475"/>
    </source>
</evidence>
<evidence type="ECO:0000259" key="1">
    <source>
        <dbReference type="Pfam" id="PF09992"/>
    </source>
</evidence>
<dbReference type="Pfam" id="PF09992">
    <property type="entry name" value="NAGPA"/>
    <property type="match status" value="1"/>
</dbReference>
<sequence length="244" mass="26996">MLLRCLLPLALLPLALLPLAAVASAACTLTDPTLTLQSYRVDAQKERIAMYWQDRHGKAWGSLRSLLAGIDGDGRVQMAMNGGIYDKAYAPLGLYIEDGKRLTPVNRSAGGGNFFIRPGGVFLVENGRAKIVPLPAYKPSPAIRYAVQSGPMLIEHGAINWRLKPSASSRKLRNGVGIDKQGRVVFMLSDRETNFYDFACYAQSKLGVRQMLYLDGTLSKMYRKGGSVPWQYHPFVTMITVERK</sequence>
<organism evidence="2 3">
    <name type="scientific">Klebsiella pneumoniae</name>
    <dbReference type="NCBI Taxonomy" id="573"/>
    <lineage>
        <taxon>Bacteria</taxon>
        <taxon>Pseudomonadati</taxon>
        <taxon>Pseudomonadota</taxon>
        <taxon>Gammaproteobacteria</taxon>
        <taxon>Enterobacterales</taxon>
        <taxon>Enterobacteriaceae</taxon>
        <taxon>Klebsiella/Raoultella group</taxon>
        <taxon>Klebsiella</taxon>
        <taxon>Klebsiella pneumoniae complex</taxon>
    </lineage>
</organism>
<feature type="domain" description="Phosphodiester glycosidase" evidence="1">
    <location>
        <begin position="76"/>
        <end position="222"/>
    </location>
</feature>
<dbReference type="Proteomes" id="UP000479475">
    <property type="component" value="Unassembled WGS sequence"/>
</dbReference>
<dbReference type="RefSeq" id="WP_020325254.1">
    <property type="nucleotide sequence ID" value="NZ_AP022139.1"/>
</dbReference>
<reference evidence="2 3" key="1">
    <citation type="submission" date="2020-02" db="EMBL/GenBank/DDBJ databases">
        <title>Klebsiella pneumoniae genome sequencing and assembly.</title>
        <authorList>
            <person name="Starkova P.S."/>
            <person name="Sulyan O.S."/>
            <person name="Likholetova D.V."/>
            <person name="Ageevets V.A."/>
            <person name="Lazareva I.V."/>
            <person name="Sopova J.V."/>
            <person name="Sidorenko S.V."/>
        </authorList>
    </citation>
    <scope>NUCLEOTIDE SEQUENCE [LARGE SCALE GENOMIC DNA]</scope>
    <source>
        <strain evidence="2 3">2429</strain>
    </source>
</reference>
<name>A0A9Q4YFE3_KLEPN</name>
<accession>A0A9Q4YFE3</accession>
<dbReference type="InterPro" id="IPR018711">
    <property type="entry name" value="NAGPA"/>
</dbReference>
<evidence type="ECO:0000313" key="2">
    <source>
        <dbReference type="EMBL" id="NGN70897.1"/>
    </source>
</evidence>
<dbReference type="AlphaFoldDB" id="A0A9Q4YFE3"/>